<evidence type="ECO:0000256" key="1">
    <source>
        <dbReference type="ARBA" id="ARBA00010701"/>
    </source>
</evidence>
<dbReference type="GO" id="GO:0016788">
    <property type="term" value="F:hydrolase activity, acting on ester bonds"/>
    <property type="evidence" value="ECO:0007669"/>
    <property type="project" value="InterPro"/>
</dbReference>
<feature type="active site" description="Charge relay system" evidence="8">
    <location>
        <position position="385"/>
    </location>
</feature>
<evidence type="ECO:0000256" key="6">
    <source>
        <dbReference type="ARBA" id="ARBA00023180"/>
    </source>
</evidence>
<dbReference type="PANTHER" id="PTHR11005">
    <property type="entry name" value="LYSOSOMAL ACID LIPASE-RELATED"/>
    <property type="match status" value="1"/>
</dbReference>
<dbReference type="InterPro" id="IPR006693">
    <property type="entry name" value="AB_hydrolase_lipase"/>
</dbReference>
<dbReference type="FunFam" id="3.40.50.1820:FF:000057">
    <property type="entry name" value="Lipase"/>
    <property type="match status" value="1"/>
</dbReference>
<evidence type="ECO:0000256" key="10">
    <source>
        <dbReference type="SAM" id="SignalP"/>
    </source>
</evidence>
<evidence type="ECO:0000256" key="8">
    <source>
        <dbReference type="PIRSR" id="PIRSR000862-1"/>
    </source>
</evidence>
<evidence type="ECO:0000313" key="12">
    <source>
        <dbReference type="EMBL" id="CAH1393829.1"/>
    </source>
</evidence>
<evidence type="ECO:0000256" key="9">
    <source>
        <dbReference type="SAM" id="MobiDB-lite"/>
    </source>
</evidence>
<dbReference type="EMBL" id="OV725078">
    <property type="protein sequence ID" value="CAH1393829.1"/>
    <property type="molecule type" value="Genomic_DNA"/>
</dbReference>
<evidence type="ECO:0000259" key="11">
    <source>
        <dbReference type="Pfam" id="PF04083"/>
    </source>
</evidence>
<feature type="active site" description="Nucleophile" evidence="8">
    <location>
        <position position="190"/>
    </location>
</feature>
<dbReference type="GO" id="GO:0016042">
    <property type="term" value="P:lipid catabolic process"/>
    <property type="evidence" value="ECO:0007669"/>
    <property type="project" value="UniProtKB-KW"/>
</dbReference>
<feature type="compositionally biased region" description="Pro residues" evidence="9">
    <location>
        <begin position="48"/>
        <end position="57"/>
    </location>
</feature>
<keyword evidence="5" id="KW-0443">Lipid metabolism</keyword>
<dbReference type="AlphaFoldDB" id="A0A9P0EF70"/>
<name>A0A9P0EF70_NEZVI</name>
<dbReference type="Pfam" id="PF04083">
    <property type="entry name" value="Abhydro_lipase"/>
    <property type="match status" value="1"/>
</dbReference>
<evidence type="ECO:0000256" key="7">
    <source>
        <dbReference type="PIRNR" id="PIRNR000862"/>
    </source>
</evidence>
<evidence type="ECO:0000256" key="3">
    <source>
        <dbReference type="ARBA" id="ARBA00022801"/>
    </source>
</evidence>
<dbReference type="OrthoDB" id="9974421at2759"/>
<proteinExistence type="inferred from homology"/>
<feature type="domain" description="Partial AB-hydrolase lipase" evidence="11">
    <location>
        <begin position="62"/>
        <end position="113"/>
    </location>
</feature>
<keyword evidence="4 7" id="KW-0442">Lipid degradation</keyword>
<dbReference type="SUPFAM" id="SSF53474">
    <property type="entry name" value="alpha/beta-Hydrolases"/>
    <property type="match status" value="1"/>
</dbReference>
<dbReference type="InterPro" id="IPR029058">
    <property type="entry name" value="AB_hydrolase_fold"/>
</dbReference>
<dbReference type="Proteomes" id="UP001152798">
    <property type="component" value="Chromosome 2"/>
</dbReference>
<keyword evidence="2 10" id="KW-0732">Signal</keyword>
<feature type="chain" id="PRO_5040104996" description="Lipase" evidence="10">
    <location>
        <begin position="31"/>
        <end position="413"/>
    </location>
</feature>
<dbReference type="PIRSF" id="PIRSF000862">
    <property type="entry name" value="Steryl_ester_lip"/>
    <property type="match status" value="1"/>
</dbReference>
<feature type="region of interest" description="Disordered" evidence="9">
    <location>
        <begin position="30"/>
        <end position="58"/>
    </location>
</feature>
<accession>A0A9P0EF70</accession>
<feature type="compositionally biased region" description="Acidic residues" evidence="9">
    <location>
        <begin position="31"/>
        <end position="47"/>
    </location>
</feature>
<reference evidence="12" key="1">
    <citation type="submission" date="2022-01" db="EMBL/GenBank/DDBJ databases">
        <authorList>
            <person name="King R."/>
        </authorList>
    </citation>
    <scope>NUCLEOTIDE SEQUENCE</scope>
</reference>
<comment type="similarity">
    <text evidence="1 7">Belongs to the AB hydrolase superfamily. Lipase family.</text>
</comment>
<evidence type="ECO:0000256" key="4">
    <source>
        <dbReference type="ARBA" id="ARBA00022963"/>
    </source>
</evidence>
<keyword evidence="13" id="KW-1185">Reference proteome</keyword>
<evidence type="ECO:0000313" key="13">
    <source>
        <dbReference type="Proteomes" id="UP001152798"/>
    </source>
</evidence>
<feature type="active site" description="Charge relay system" evidence="8">
    <location>
        <position position="355"/>
    </location>
</feature>
<sequence>MVDDPTATMKPITFVALLLPLLLLAVGVPAQEEEEEEEEEGDEEDTEPPPPEGPPLQPLCNLATLYGYKCEEHPVVTKDGYKLDMYRLPPTKAPSGTTVLLNHGLFLSAEIYAIFNNSIGYQLADEGHDVWLAAARGSIHGRNHTTLNPETDDKFWDFSWQESGLYDVPAQVDYVIEKTKAKQIHYIGHSIGTTIFFLIASKVPETASKLKTVTLLAPVFYFTKYQFMFKEGSSMYTMALDTMKGFDEKKKWEAFPRSDIPKSDHQIACEDLPSMAVTYCNMGMDMSKQKVGEFMPAGTSKKNLEHLMLCIMKGKATFFDYGEEKNTKAYGQATAPEIDLKAIKNNLHVFYCESDHLAATQDVDVLLKEIKVETKHYIEDENFNHMDFIIPTSQENENNFKGVVQKIKEILTK</sequence>
<organism evidence="12 13">
    <name type="scientific">Nezara viridula</name>
    <name type="common">Southern green stink bug</name>
    <name type="synonym">Cimex viridulus</name>
    <dbReference type="NCBI Taxonomy" id="85310"/>
    <lineage>
        <taxon>Eukaryota</taxon>
        <taxon>Metazoa</taxon>
        <taxon>Ecdysozoa</taxon>
        <taxon>Arthropoda</taxon>
        <taxon>Hexapoda</taxon>
        <taxon>Insecta</taxon>
        <taxon>Pterygota</taxon>
        <taxon>Neoptera</taxon>
        <taxon>Paraneoptera</taxon>
        <taxon>Hemiptera</taxon>
        <taxon>Heteroptera</taxon>
        <taxon>Panheteroptera</taxon>
        <taxon>Pentatomomorpha</taxon>
        <taxon>Pentatomoidea</taxon>
        <taxon>Pentatomidae</taxon>
        <taxon>Pentatominae</taxon>
        <taxon>Nezara</taxon>
    </lineage>
</organism>
<feature type="signal peptide" evidence="10">
    <location>
        <begin position="1"/>
        <end position="30"/>
    </location>
</feature>
<evidence type="ECO:0000256" key="5">
    <source>
        <dbReference type="ARBA" id="ARBA00023098"/>
    </source>
</evidence>
<evidence type="ECO:0000256" key="2">
    <source>
        <dbReference type="ARBA" id="ARBA00022729"/>
    </source>
</evidence>
<dbReference type="InterPro" id="IPR025483">
    <property type="entry name" value="Lipase_euk"/>
</dbReference>
<keyword evidence="6" id="KW-0325">Glycoprotein</keyword>
<gene>
    <name evidence="12" type="ORF">NEZAVI_LOCUS4441</name>
</gene>
<keyword evidence="3 7" id="KW-0378">Hydrolase</keyword>
<dbReference type="Gene3D" id="3.40.50.1820">
    <property type="entry name" value="alpha/beta hydrolase"/>
    <property type="match status" value="1"/>
</dbReference>
<protein>
    <recommendedName>
        <fullName evidence="7">Lipase</fullName>
    </recommendedName>
</protein>